<dbReference type="InterPro" id="IPR029060">
    <property type="entry name" value="PIN-like_dom_sf"/>
</dbReference>
<organism evidence="2 3">
    <name type="scientific">Dolichospermum planctonicum</name>
    <dbReference type="NCBI Taxonomy" id="136072"/>
    <lineage>
        <taxon>Bacteria</taxon>
        <taxon>Bacillati</taxon>
        <taxon>Cyanobacteriota</taxon>
        <taxon>Cyanophyceae</taxon>
        <taxon>Nostocales</taxon>
        <taxon>Aphanizomenonaceae</taxon>
        <taxon>Dolichospermum</taxon>
    </lineage>
</organism>
<evidence type="ECO:0000313" key="2">
    <source>
        <dbReference type="EMBL" id="GCL40333.1"/>
    </source>
</evidence>
<reference evidence="3" key="1">
    <citation type="submission" date="2019-02" db="EMBL/GenBank/DDBJ databases">
        <title>Draft genome sequence of Dolichospermum planctonicum NIES-80.</title>
        <authorList>
            <person name="Yamaguchi H."/>
            <person name="Suzuki S."/>
            <person name="Kawachi M."/>
        </authorList>
    </citation>
    <scope>NUCLEOTIDE SEQUENCE [LARGE SCALE GENOMIC DNA]</scope>
    <source>
        <strain evidence="3">NIES-80</strain>
    </source>
</reference>
<dbReference type="InterPro" id="IPR002716">
    <property type="entry name" value="PIN_dom"/>
</dbReference>
<gene>
    <name evidence="2" type="ORF">NIES80_00170</name>
</gene>
<protein>
    <submittedName>
        <fullName evidence="2">Nucleotide binding protein PINc</fullName>
    </submittedName>
</protein>
<dbReference type="SUPFAM" id="SSF88723">
    <property type="entry name" value="PIN domain-like"/>
    <property type="match status" value="1"/>
</dbReference>
<dbReference type="Proteomes" id="UP000299367">
    <property type="component" value="Unassembled WGS sequence"/>
</dbReference>
<feature type="domain" description="PIN" evidence="1">
    <location>
        <begin position="6"/>
        <end position="111"/>
    </location>
</feature>
<sequence length="111" mass="12820">MNNLPKYVLDTNIIVSALLFKKSQPRQALDKARHEGNILMSEAIWQEIIDVLSRPKFEKYVTLIEREFFLDWLAESLNLIEIRDTIVACRDAKDDKFLELAVNGNAELIVS</sequence>
<evidence type="ECO:0000259" key="1">
    <source>
        <dbReference type="Pfam" id="PF13470"/>
    </source>
</evidence>
<evidence type="ECO:0000313" key="3">
    <source>
        <dbReference type="Proteomes" id="UP000299367"/>
    </source>
</evidence>
<dbReference type="Pfam" id="PF13470">
    <property type="entry name" value="PIN_3"/>
    <property type="match status" value="1"/>
</dbReference>
<dbReference type="PANTHER" id="PTHR34610:SF3">
    <property type="entry name" value="SSL7007 PROTEIN"/>
    <property type="match status" value="1"/>
</dbReference>
<dbReference type="RefSeq" id="WP_236097036.1">
    <property type="nucleotide sequence ID" value="NZ_BJCF01000001.1"/>
</dbReference>
<accession>A0A480A9B5</accession>
<dbReference type="EMBL" id="BJCF01000001">
    <property type="protein sequence ID" value="GCL40333.1"/>
    <property type="molecule type" value="Genomic_DNA"/>
</dbReference>
<dbReference type="PANTHER" id="PTHR34610">
    <property type="entry name" value="SSL7007 PROTEIN"/>
    <property type="match status" value="1"/>
</dbReference>
<dbReference type="InterPro" id="IPR002850">
    <property type="entry name" value="PIN_toxin-like"/>
</dbReference>
<comment type="caution">
    <text evidence="2">The sequence shown here is derived from an EMBL/GenBank/DDBJ whole genome shotgun (WGS) entry which is preliminary data.</text>
</comment>
<dbReference type="NCBIfam" id="TIGR00305">
    <property type="entry name" value="putative toxin-antitoxin system toxin component, PIN family"/>
    <property type="match status" value="1"/>
</dbReference>
<dbReference type="Gene3D" id="3.40.50.1010">
    <property type="entry name" value="5'-nuclease"/>
    <property type="match status" value="1"/>
</dbReference>
<name>A0A480A9B5_9CYAN</name>
<proteinExistence type="predicted"/>
<dbReference type="AlphaFoldDB" id="A0A480A9B5"/>